<reference evidence="2 3" key="1">
    <citation type="submission" date="2019-06" db="EMBL/GenBank/DDBJ databases">
        <title>A chromosomal-level reference genome of Carpinus fangiana (Coryloideae, Betulaceae).</title>
        <authorList>
            <person name="Yang X."/>
            <person name="Wang Z."/>
            <person name="Zhang L."/>
            <person name="Hao G."/>
            <person name="Liu J."/>
            <person name="Yang Y."/>
        </authorList>
    </citation>
    <scope>NUCLEOTIDE SEQUENCE [LARGE SCALE GENOMIC DNA]</scope>
    <source>
        <strain evidence="2">Cfa_2016G</strain>
        <tissue evidence="2">Leaf</tissue>
    </source>
</reference>
<evidence type="ECO:0000313" key="2">
    <source>
        <dbReference type="EMBL" id="KAE7996351.1"/>
    </source>
</evidence>
<evidence type="ECO:0000256" key="1">
    <source>
        <dbReference type="SAM" id="SignalP"/>
    </source>
</evidence>
<feature type="signal peptide" evidence="1">
    <location>
        <begin position="1"/>
        <end position="24"/>
    </location>
</feature>
<organism evidence="2 3">
    <name type="scientific">Carpinus fangiana</name>
    <dbReference type="NCBI Taxonomy" id="176857"/>
    <lineage>
        <taxon>Eukaryota</taxon>
        <taxon>Viridiplantae</taxon>
        <taxon>Streptophyta</taxon>
        <taxon>Embryophyta</taxon>
        <taxon>Tracheophyta</taxon>
        <taxon>Spermatophyta</taxon>
        <taxon>Magnoliopsida</taxon>
        <taxon>eudicotyledons</taxon>
        <taxon>Gunneridae</taxon>
        <taxon>Pentapetalae</taxon>
        <taxon>rosids</taxon>
        <taxon>fabids</taxon>
        <taxon>Fagales</taxon>
        <taxon>Betulaceae</taxon>
        <taxon>Carpinus</taxon>
    </lineage>
</organism>
<gene>
    <name evidence="2" type="ORF">FH972_001082</name>
</gene>
<feature type="chain" id="PRO_5024422176" evidence="1">
    <location>
        <begin position="25"/>
        <end position="63"/>
    </location>
</feature>
<keyword evidence="1" id="KW-0732">Signal</keyword>
<keyword evidence="3" id="KW-1185">Reference proteome</keyword>
<name>A0A5N6QD09_9ROSI</name>
<proteinExistence type="predicted"/>
<accession>A0A5N6QD09</accession>
<protein>
    <submittedName>
        <fullName evidence="2">Uncharacterized protein</fullName>
    </submittedName>
</protein>
<dbReference type="Proteomes" id="UP000327013">
    <property type="component" value="Chromosome 1"/>
</dbReference>
<sequence>MARLVPSIFFVQLIFLLLCMEAQAGRQGPTPDDEGEETFFFFLSLIYTKKAIMPSRRQSCIYA</sequence>
<dbReference type="EMBL" id="CM017321">
    <property type="protein sequence ID" value="KAE7996351.1"/>
    <property type="molecule type" value="Genomic_DNA"/>
</dbReference>
<dbReference type="AlphaFoldDB" id="A0A5N6QD09"/>
<evidence type="ECO:0000313" key="3">
    <source>
        <dbReference type="Proteomes" id="UP000327013"/>
    </source>
</evidence>